<organism evidence="5 6">
    <name type="scientific">Devosia rhodophyticola</name>
    <dbReference type="NCBI Taxonomy" id="3026423"/>
    <lineage>
        <taxon>Bacteria</taxon>
        <taxon>Pseudomonadati</taxon>
        <taxon>Pseudomonadota</taxon>
        <taxon>Alphaproteobacteria</taxon>
        <taxon>Hyphomicrobiales</taxon>
        <taxon>Devosiaceae</taxon>
        <taxon>Devosia</taxon>
    </lineage>
</organism>
<dbReference type="Proteomes" id="UP001222118">
    <property type="component" value="Chromosome"/>
</dbReference>
<dbReference type="InterPro" id="IPR013341">
    <property type="entry name" value="Mandelate_racemase_N_dom"/>
</dbReference>
<evidence type="ECO:0000256" key="2">
    <source>
        <dbReference type="ARBA" id="ARBA00022723"/>
    </source>
</evidence>
<keyword evidence="6" id="KW-1185">Reference proteome</keyword>
<dbReference type="InterPro" id="IPR013342">
    <property type="entry name" value="Mandelate_racemase_C"/>
</dbReference>
<dbReference type="Gene3D" id="3.30.390.10">
    <property type="entry name" value="Enolase-like, N-terminal domain"/>
    <property type="match status" value="1"/>
</dbReference>
<dbReference type="InterPro" id="IPR029017">
    <property type="entry name" value="Enolase-like_N"/>
</dbReference>
<dbReference type="InterPro" id="IPR029065">
    <property type="entry name" value="Enolase_C-like"/>
</dbReference>
<sequence length="405" mass="43670">MKITAIEMIPLHLEMLGTATATGPNVNPEEQMNLPPEEIAKLRYTPPETVLVRIKTDAGLEGLGDGATLPHYFGHGIGSMMDWLGRFRSVLIGCDPLNIAGIHRAMEGVASIGVPGCRPAQAAIDMAIYDLAGKAHDCPVYELLGGALRTELELQTQMHGYSLEQLLGVCHHYLDQGFTGLKLKIGGQLRREGYSKALVDEEAEKIAGVVGHLPGTVQVDVDANQGLMNAKVAIGLFENVRRIAHHPNMSIEQPLHHLDLAGHALIRRVLPYPVILDEAVTSPAAMIQIVRMQAADRIVLKPNRVGGLWPALKIIDICEANGIGVSLDTMPFTVLGDTMLCHLGATIRTHYPLDAEGHTFFRQTPFVGGISLSDGRARIPDAPGFGITVDENRLSAMSVQLKVGA</sequence>
<dbReference type="SFLD" id="SFLDG00180">
    <property type="entry name" value="muconate_cycloisomerase"/>
    <property type="match status" value="1"/>
</dbReference>
<dbReference type="Pfam" id="PF13378">
    <property type="entry name" value="MR_MLE_C"/>
    <property type="match status" value="1"/>
</dbReference>
<evidence type="ECO:0000256" key="3">
    <source>
        <dbReference type="ARBA" id="ARBA00023235"/>
    </source>
</evidence>
<comment type="similarity">
    <text evidence="1">Belongs to the mandelate racemase/muconate lactonizing enzyme family.</text>
</comment>
<feature type="domain" description="Mandelate racemase/muconate lactonizing enzyme C-terminal" evidence="4">
    <location>
        <begin position="163"/>
        <end position="273"/>
    </location>
</feature>
<dbReference type="SUPFAM" id="SSF51604">
    <property type="entry name" value="Enolase C-terminal domain-like"/>
    <property type="match status" value="1"/>
</dbReference>
<dbReference type="InterPro" id="IPR036849">
    <property type="entry name" value="Enolase-like_C_sf"/>
</dbReference>
<dbReference type="Pfam" id="PF02746">
    <property type="entry name" value="MR_MLE_N"/>
    <property type="match status" value="1"/>
</dbReference>
<dbReference type="SMART" id="SM00922">
    <property type="entry name" value="MR_MLE"/>
    <property type="match status" value="1"/>
</dbReference>
<dbReference type="PANTHER" id="PTHR48073">
    <property type="entry name" value="O-SUCCINYLBENZOATE SYNTHASE-RELATED"/>
    <property type="match status" value="1"/>
</dbReference>
<evidence type="ECO:0000259" key="4">
    <source>
        <dbReference type="SMART" id="SM00922"/>
    </source>
</evidence>
<keyword evidence="2" id="KW-0479">Metal-binding</keyword>
<gene>
    <name evidence="5" type="ORF">PSQ90_09910</name>
</gene>
<evidence type="ECO:0000256" key="1">
    <source>
        <dbReference type="ARBA" id="ARBA00008031"/>
    </source>
</evidence>
<accession>A0ABY7YUM3</accession>
<dbReference type="EMBL" id="CP118247">
    <property type="protein sequence ID" value="WDR04644.1"/>
    <property type="molecule type" value="Genomic_DNA"/>
</dbReference>
<dbReference type="PANTHER" id="PTHR48073:SF2">
    <property type="entry name" value="O-SUCCINYLBENZOATE SYNTHASE"/>
    <property type="match status" value="1"/>
</dbReference>
<dbReference type="RefSeq" id="WP_282210165.1">
    <property type="nucleotide sequence ID" value="NZ_CP118247.1"/>
</dbReference>
<reference evidence="5 6" key="1">
    <citation type="submission" date="2023-02" db="EMBL/GenBank/DDBJ databases">
        <title>Devosia chondri sp. nov., isolated from the phycosphere of marine algae.</title>
        <authorList>
            <person name="Kim J.M."/>
            <person name="Lee J.K."/>
            <person name="Choi B.J."/>
            <person name="Bayburt H."/>
            <person name="Jeon C.O."/>
        </authorList>
    </citation>
    <scope>NUCLEOTIDE SEQUENCE [LARGE SCALE GENOMIC DNA]</scope>
    <source>
        <strain evidence="5 6">G2-5</strain>
    </source>
</reference>
<evidence type="ECO:0000313" key="5">
    <source>
        <dbReference type="EMBL" id="WDR04644.1"/>
    </source>
</evidence>
<dbReference type="Gene3D" id="3.20.20.120">
    <property type="entry name" value="Enolase-like C-terminal domain"/>
    <property type="match status" value="1"/>
</dbReference>
<protein>
    <submittedName>
        <fullName evidence="5">Mandelate racemase/muconate lactonizing enzyme family protein</fullName>
    </submittedName>
</protein>
<dbReference type="SFLD" id="SFLDS00001">
    <property type="entry name" value="Enolase"/>
    <property type="match status" value="1"/>
</dbReference>
<proteinExistence type="inferred from homology"/>
<keyword evidence="3" id="KW-0413">Isomerase</keyword>
<name>A0ABY7YUM3_9HYPH</name>
<dbReference type="SUPFAM" id="SSF54826">
    <property type="entry name" value="Enolase N-terminal domain-like"/>
    <property type="match status" value="1"/>
</dbReference>
<evidence type="ECO:0000313" key="6">
    <source>
        <dbReference type="Proteomes" id="UP001222118"/>
    </source>
</evidence>